<keyword evidence="6 7" id="KW-0472">Membrane</keyword>
<dbReference type="PROSITE" id="PS50928">
    <property type="entry name" value="ABC_TM1"/>
    <property type="match status" value="1"/>
</dbReference>
<evidence type="ECO:0000256" key="7">
    <source>
        <dbReference type="SAM" id="Phobius"/>
    </source>
</evidence>
<organism evidence="9">
    <name type="scientific">hydrothermal vent metagenome</name>
    <dbReference type="NCBI Taxonomy" id="652676"/>
    <lineage>
        <taxon>unclassified sequences</taxon>
        <taxon>metagenomes</taxon>
        <taxon>ecological metagenomes</taxon>
    </lineage>
</organism>
<keyword evidence="5 7" id="KW-1133">Transmembrane helix</keyword>
<feature type="transmembrane region" description="Helical" evidence="7">
    <location>
        <begin position="12"/>
        <end position="30"/>
    </location>
</feature>
<dbReference type="Pfam" id="PF19300">
    <property type="entry name" value="BPD_transp_1_N"/>
    <property type="match status" value="1"/>
</dbReference>
<feature type="transmembrane region" description="Helical" evidence="7">
    <location>
        <begin position="284"/>
        <end position="307"/>
    </location>
</feature>
<accession>A0A3B0SX30</accession>
<evidence type="ECO:0000256" key="6">
    <source>
        <dbReference type="ARBA" id="ARBA00023136"/>
    </source>
</evidence>
<keyword evidence="2" id="KW-0813">Transport</keyword>
<dbReference type="InterPro" id="IPR045621">
    <property type="entry name" value="BPD_transp_1_N"/>
</dbReference>
<dbReference type="GO" id="GO:0055085">
    <property type="term" value="P:transmembrane transport"/>
    <property type="evidence" value="ECO:0007669"/>
    <property type="project" value="InterPro"/>
</dbReference>
<feature type="transmembrane region" description="Helical" evidence="7">
    <location>
        <begin position="238"/>
        <end position="264"/>
    </location>
</feature>
<evidence type="ECO:0000256" key="1">
    <source>
        <dbReference type="ARBA" id="ARBA00004651"/>
    </source>
</evidence>
<dbReference type="SUPFAM" id="SSF161098">
    <property type="entry name" value="MetI-like"/>
    <property type="match status" value="1"/>
</dbReference>
<dbReference type="AlphaFoldDB" id="A0A3B0SX30"/>
<dbReference type="PANTHER" id="PTHR43163">
    <property type="entry name" value="DIPEPTIDE TRANSPORT SYSTEM PERMEASE PROTEIN DPPB-RELATED"/>
    <property type="match status" value="1"/>
</dbReference>
<keyword evidence="3" id="KW-1003">Cell membrane</keyword>
<feature type="transmembrane region" description="Helical" evidence="7">
    <location>
        <begin position="135"/>
        <end position="163"/>
    </location>
</feature>
<reference evidence="9" key="1">
    <citation type="submission" date="2018-06" db="EMBL/GenBank/DDBJ databases">
        <authorList>
            <person name="Zhirakovskaya E."/>
        </authorList>
    </citation>
    <scope>NUCLEOTIDE SEQUENCE</scope>
</reference>
<feature type="domain" description="ABC transmembrane type-1" evidence="8">
    <location>
        <begin position="96"/>
        <end position="307"/>
    </location>
</feature>
<evidence type="ECO:0000256" key="4">
    <source>
        <dbReference type="ARBA" id="ARBA00022692"/>
    </source>
</evidence>
<proteinExistence type="predicted"/>
<evidence type="ECO:0000259" key="8">
    <source>
        <dbReference type="PROSITE" id="PS50928"/>
    </source>
</evidence>
<feature type="transmembrane region" description="Helical" evidence="7">
    <location>
        <begin position="183"/>
        <end position="203"/>
    </location>
</feature>
<dbReference type="GO" id="GO:0005886">
    <property type="term" value="C:plasma membrane"/>
    <property type="evidence" value="ECO:0007669"/>
    <property type="project" value="UniProtKB-SubCell"/>
</dbReference>
<sequence length="317" mass="35391">MLKFILKRILQAVPILIGISLVAFILLQLTPGGPTAAYRGIANIRGEDLARIEAELGYDRPIIIQYFSWLGQFITGDWGISFVARRPVFGLIMERLPATLLLMAAGITVSLIISIPLGLLAAIKRDTWVDHTLTFTSFVGLSIPVFWLGLMLIIVFSVWLGWFPTGGMGPPGEEVGILTRLKYLTLPTTAVSMVSLSFFTRYLRASMIETMDEEYMRFNKARGLPPVRRYMRHAFRNAGIPFVTVVAIHIPEFLVGALVVETIFTWPGTGRLFWDSALRFDYPVLMGVLVLGSLMVLLSNLLADVLYGQLDPRVRLD</sequence>
<feature type="transmembrane region" description="Helical" evidence="7">
    <location>
        <begin position="100"/>
        <end position="123"/>
    </location>
</feature>
<evidence type="ECO:0000256" key="5">
    <source>
        <dbReference type="ARBA" id="ARBA00022989"/>
    </source>
</evidence>
<dbReference type="PANTHER" id="PTHR43163:SF6">
    <property type="entry name" value="DIPEPTIDE TRANSPORT SYSTEM PERMEASE PROTEIN DPPB-RELATED"/>
    <property type="match status" value="1"/>
</dbReference>
<dbReference type="Pfam" id="PF00528">
    <property type="entry name" value="BPD_transp_1"/>
    <property type="match status" value="1"/>
</dbReference>
<dbReference type="InterPro" id="IPR035906">
    <property type="entry name" value="MetI-like_sf"/>
</dbReference>
<gene>
    <name evidence="9" type="ORF">MNBD_ACTINO02-1418</name>
</gene>
<dbReference type="EMBL" id="UOEK01000520">
    <property type="protein sequence ID" value="VAW09080.1"/>
    <property type="molecule type" value="Genomic_DNA"/>
</dbReference>
<evidence type="ECO:0000313" key="9">
    <source>
        <dbReference type="EMBL" id="VAW09080.1"/>
    </source>
</evidence>
<protein>
    <submittedName>
        <fullName evidence="9">Oligopeptide transport system permease protein OppB (TC 3.A.1.5.1)</fullName>
    </submittedName>
</protein>
<evidence type="ECO:0000256" key="2">
    <source>
        <dbReference type="ARBA" id="ARBA00022448"/>
    </source>
</evidence>
<keyword evidence="4 7" id="KW-0812">Transmembrane</keyword>
<dbReference type="InterPro" id="IPR000515">
    <property type="entry name" value="MetI-like"/>
</dbReference>
<evidence type="ECO:0000256" key="3">
    <source>
        <dbReference type="ARBA" id="ARBA00022475"/>
    </source>
</evidence>
<comment type="subcellular location">
    <subcellularLocation>
        <location evidence="1">Cell membrane</location>
        <topology evidence="1">Multi-pass membrane protein</topology>
    </subcellularLocation>
</comment>
<dbReference type="CDD" id="cd06261">
    <property type="entry name" value="TM_PBP2"/>
    <property type="match status" value="1"/>
</dbReference>
<name>A0A3B0SX30_9ZZZZ</name>
<dbReference type="Gene3D" id="1.10.3720.10">
    <property type="entry name" value="MetI-like"/>
    <property type="match status" value="1"/>
</dbReference>